<organism evidence="2 3">
    <name type="scientific">Romanomermis culicivorax</name>
    <name type="common">Nematode worm</name>
    <dbReference type="NCBI Taxonomy" id="13658"/>
    <lineage>
        <taxon>Eukaryota</taxon>
        <taxon>Metazoa</taxon>
        <taxon>Ecdysozoa</taxon>
        <taxon>Nematoda</taxon>
        <taxon>Enoplea</taxon>
        <taxon>Dorylaimia</taxon>
        <taxon>Mermithida</taxon>
        <taxon>Mermithoidea</taxon>
        <taxon>Mermithidae</taxon>
        <taxon>Romanomermis</taxon>
    </lineage>
</organism>
<sequence>MNVRKMTENKQFSDENLIYTEFKNNRKIRYKIVPENVVRHVILAGEETQPLLSYLPSGRNYNSYDPAPPSDGVYAYERPNLMATQQNRRDDSVLGAFLRSLMPNYNPANGNDLQQSVQGVLRAMRDLLADIQIAAPDRENGEEANNDNNDNWDDDNQLD</sequence>
<feature type="region of interest" description="Disordered" evidence="1">
    <location>
        <begin position="135"/>
        <end position="159"/>
    </location>
</feature>
<dbReference type="Proteomes" id="UP000887565">
    <property type="component" value="Unplaced"/>
</dbReference>
<accession>A0A915HFQ7</accession>
<evidence type="ECO:0000313" key="3">
    <source>
        <dbReference type="WBParaSite" id="nRc.2.0.1.t00438-RA"/>
    </source>
</evidence>
<protein>
    <submittedName>
        <fullName evidence="3">Uncharacterized protein</fullName>
    </submittedName>
</protein>
<name>A0A915HFQ7_ROMCU</name>
<dbReference type="AlphaFoldDB" id="A0A915HFQ7"/>
<evidence type="ECO:0000256" key="1">
    <source>
        <dbReference type="SAM" id="MobiDB-lite"/>
    </source>
</evidence>
<feature type="compositionally biased region" description="Acidic residues" evidence="1">
    <location>
        <begin position="142"/>
        <end position="159"/>
    </location>
</feature>
<reference evidence="3" key="1">
    <citation type="submission" date="2022-11" db="UniProtKB">
        <authorList>
            <consortium name="WormBaseParasite"/>
        </authorList>
    </citation>
    <scope>IDENTIFICATION</scope>
</reference>
<keyword evidence="2" id="KW-1185">Reference proteome</keyword>
<proteinExistence type="predicted"/>
<dbReference type="WBParaSite" id="nRc.2.0.1.t00438-RA">
    <property type="protein sequence ID" value="nRc.2.0.1.t00438-RA"/>
    <property type="gene ID" value="nRc.2.0.1.g00438"/>
</dbReference>
<evidence type="ECO:0000313" key="2">
    <source>
        <dbReference type="Proteomes" id="UP000887565"/>
    </source>
</evidence>